<feature type="binding site" evidence="13">
    <location>
        <begin position="164"/>
        <end position="165"/>
    </location>
    <ligand>
        <name>(S)-2,3,4,5-tetrahydrodipicolinate</name>
        <dbReference type="ChEBI" id="CHEBI:16845"/>
    </ligand>
</feature>
<feature type="binding site" evidence="13">
    <location>
        <position position="155"/>
    </location>
    <ligand>
        <name>(S)-2,3,4,5-tetrahydrodipicolinate</name>
        <dbReference type="ChEBI" id="CHEBI:16845"/>
    </ligand>
</feature>
<dbReference type="Gene3D" id="3.30.360.10">
    <property type="entry name" value="Dihydrodipicolinate Reductase, domain 2"/>
    <property type="match status" value="1"/>
</dbReference>
<evidence type="ECO:0000256" key="8">
    <source>
        <dbReference type="ARBA" id="ARBA00023154"/>
    </source>
</evidence>
<comment type="catalytic activity">
    <reaction evidence="12 13">
        <text>(S)-2,3,4,5-tetrahydrodipicolinate + NAD(+) + H2O = (2S,4S)-4-hydroxy-2,3,4,5-tetrahydrodipicolinate + NADH + H(+)</text>
        <dbReference type="Rhea" id="RHEA:35323"/>
        <dbReference type="ChEBI" id="CHEBI:15377"/>
        <dbReference type="ChEBI" id="CHEBI:15378"/>
        <dbReference type="ChEBI" id="CHEBI:16845"/>
        <dbReference type="ChEBI" id="CHEBI:57540"/>
        <dbReference type="ChEBI" id="CHEBI:57945"/>
        <dbReference type="ChEBI" id="CHEBI:67139"/>
        <dbReference type="EC" id="1.17.1.8"/>
    </reaction>
</comment>
<feature type="binding site" evidence="13">
    <location>
        <begin position="7"/>
        <end position="12"/>
    </location>
    <ligand>
        <name>NAD(+)</name>
        <dbReference type="ChEBI" id="CHEBI:57540"/>
    </ligand>
</feature>
<dbReference type="InterPro" id="IPR022664">
    <property type="entry name" value="DapB_N_CS"/>
</dbReference>
<dbReference type="InterPro" id="IPR022663">
    <property type="entry name" value="DapB_C"/>
</dbReference>
<comment type="similarity">
    <text evidence="1 13">Belongs to the DapB family.</text>
</comment>
<comment type="subcellular location">
    <subcellularLocation>
        <location evidence="13">Cytoplasm</location>
    </subcellularLocation>
</comment>
<dbReference type="UniPathway" id="UPA00034">
    <property type="reaction ID" value="UER00018"/>
</dbReference>
<organism evidence="16 17">
    <name type="scientific">Phaeovibrio sulfidiphilus</name>
    <dbReference type="NCBI Taxonomy" id="1220600"/>
    <lineage>
        <taxon>Bacteria</taxon>
        <taxon>Pseudomonadati</taxon>
        <taxon>Pseudomonadota</taxon>
        <taxon>Alphaproteobacteria</taxon>
        <taxon>Rhodospirillales</taxon>
        <taxon>Rhodospirillaceae</taxon>
        <taxon>Phaeovibrio</taxon>
    </lineage>
</organism>
<dbReference type="EC" id="1.17.1.8" evidence="10 13"/>
<dbReference type="Gene3D" id="3.40.50.720">
    <property type="entry name" value="NAD(P)-binding Rossmann-like Domain"/>
    <property type="match status" value="1"/>
</dbReference>
<evidence type="ECO:0000256" key="12">
    <source>
        <dbReference type="ARBA" id="ARBA00049396"/>
    </source>
</evidence>
<evidence type="ECO:0000256" key="1">
    <source>
        <dbReference type="ARBA" id="ARBA00006642"/>
    </source>
</evidence>
<evidence type="ECO:0000256" key="6">
    <source>
        <dbReference type="ARBA" id="ARBA00023002"/>
    </source>
</evidence>
<feature type="active site" description="Proton donor/acceptor" evidence="13">
    <location>
        <position position="154"/>
    </location>
</feature>
<sequence length="268" mass="27587">MKIGVVGCSGRMGRMLLKEILDTPGAQLAGGTERPGSPALGVDLGVLAGGTALGVGATTDTRALFEASDAVIDFTSPEATVAHARLAEETRTPLVVGTTGMTPPDVAALRALANRVPVVFAPNMSVGVTLLMALTERVASILGPDYDIEIVEMHHRHKVDAPSGTALGLGEAAAAGRGIELSDMGVRVRDGHTGPREPGTIGFATLRGGDVVGDHSVIFAAEGERLELTHKASSRAVFAKGAVRAALWTRDAGPGLWSMRDVLGLKDS</sequence>
<dbReference type="EMBL" id="JACZHT010000007">
    <property type="protein sequence ID" value="MBE1237804.1"/>
    <property type="molecule type" value="Genomic_DNA"/>
</dbReference>
<feature type="active site" description="Proton donor" evidence="13">
    <location>
        <position position="158"/>
    </location>
</feature>
<feature type="domain" description="Dihydrodipicolinate reductase N-terminal" evidence="14">
    <location>
        <begin position="1"/>
        <end position="124"/>
    </location>
</feature>
<evidence type="ECO:0000313" key="16">
    <source>
        <dbReference type="EMBL" id="MBE1237804.1"/>
    </source>
</evidence>
<evidence type="ECO:0000259" key="14">
    <source>
        <dbReference type="Pfam" id="PF01113"/>
    </source>
</evidence>
<dbReference type="CDD" id="cd02274">
    <property type="entry name" value="DHDPR_N"/>
    <property type="match status" value="1"/>
</dbReference>
<dbReference type="SUPFAM" id="SSF55347">
    <property type="entry name" value="Glyceraldehyde-3-phosphate dehydrogenase-like, C-terminal domain"/>
    <property type="match status" value="1"/>
</dbReference>
<evidence type="ECO:0000256" key="3">
    <source>
        <dbReference type="ARBA" id="ARBA00022605"/>
    </source>
</evidence>
<dbReference type="Proteomes" id="UP000631034">
    <property type="component" value="Unassembled WGS sequence"/>
</dbReference>
<keyword evidence="5 13" id="KW-0220">Diaminopimelate biosynthesis</keyword>
<evidence type="ECO:0000256" key="9">
    <source>
        <dbReference type="ARBA" id="ARBA00037922"/>
    </source>
</evidence>
<dbReference type="InterPro" id="IPR000846">
    <property type="entry name" value="DapB_N"/>
</dbReference>
<keyword evidence="6 13" id="KW-0560">Oxidoreductase</keyword>
<proteinExistence type="inferred from homology"/>
<evidence type="ECO:0000256" key="2">
    <source>
        <dbReference type="ARBA" id="ARBA00022490"/>
    </source>
</evidence>
<dbReference type="FunFam" id="3.30.360.10:FF:000004">
    <property type="entry name" value="4-hydroxy-tetrahydrodipicolinate reductase"/>
    <property type="match status" value="1"/>
</dbReference>
<dbReference type="PROSITE" id="PS01298">
    <property type="entry name" value="DAPB"/>
    <property type="match status" value="1"/>
</dbReference>
<feature type="binding site" evidence="13">
    <location>
        <position position="34"/>
    </location>
    <ligand>
        <name>NADP(+)</name>
        <dbReference type="ChEBI" id="CHEBI:58349"/>
    </ligand>
</feature>
<dbReference type="GO" id="GO:0009089">
    <property type="term" value="P:lysine biosynthetic process via diaminopimelate"/>
    <property type="evidence" value="ECO:0007669"/>
    <property type="project" value="UniProtKB-UniRule"/>
</dbReference>
<feature type="binding site" evidence="13">
    <location>
        <begin position="121"/>
        <end position="124"/>
    </location>
    <ligand>
        <name>NAD(+)</name>
        <dbReference type="ChEBI" id="CHEBI:57540"/>
    </ligand>
</feature>
<dbReference type="PIRSF" id="PIRSF000161">
    <property type="entry name" value="DHPR"/>
    <property type="match status" value="1"/>
</dbReference>
<dbReference type="NCBIfam" id="TIGR00036">
    <property type="entry name" value="dapB"/>
    <property type="match status" value="1"/>
</dbReference>
<dbReference type="Pfam" id="PF01113">
    <property type="entry name" value="DapB_N"/>
    <property type="match status" value="1"/>
</dbReference>
<keyword evidence="7 13" id="KW-0520">NAD</keyword>
<feature type="domain" description="Dihydrodipicolinate reductase C-terminal" evidence="15">
    <location>
        <begin position="127"/>
        <end position="263"/>
    </location>
</feature>
<dbReference type="SUPFAM" id="SSF51735">
    <property type="entry name" value="NAD(P)-binding Rossmann-fold domains"/>
    <property type="match status" value="1"/>
</dbReference>
<dbReference type="Pfam" id="PF05173">
    <property type="entry name" value="DapB_C"/>
    <property type="match status" value="1"/>
</dbReference>
<evidence type="ECO:0000256" key="7">
    <source>
        <dbReference type="ARBA" id="ARBA00023027"/>
    </source>
</evidence>
<keyword evidence="8 13" id="KW-0457">Lysine biosynthesis</keyword>
<evidence type="ECO:0000256" key="11">
    <source>
        <dbReference type="ARBA" id="ARBA00049080"/>
    </source>
</evidence>
<comment type="caution">
    <text evidence="16">The sequence shown here is derived from an EMBL/GenBank/DDBJ whole genome shotgun (WGS) entry which is preliminary data.</text>
</comment>
<evidence type="ECO:0000256" key="5">
    <source>
        <dbReference type="ARBA" id="ARBA00022915"/>
    </source>
</evidence>
<dbReference type="InterPro" id="IPR023940">
    <property type="entry name" value="DHDPR_bac"/>
</dbReference>
<feature type="binding site" evidence="13">
    <location>
        <begin position="97"/>
        <end position="99"/>
    </location>
    <ligand>
        <name>NAD(+)</name>
        <dbReference type="ChEBI" id="CHEBI:57540"/>
    </ligand>
</feature>
<evidence type="ECO:0000256" key="10">
    <source>
        <dbReference type="ARBA" id="ARBA00038983"/>
    </source>
</evidence>
<reference evidence="16" key="1">
    <citation type="submission" date="2020-10" db="EMBL/GenBank/DDBJ databases">
        <title>Genome sequence of the unusual species of purple photosynthetic bacteria, Phaeovibrio sulfidiphilus DSM 23193, type strain.</title>
        <authorList>
            <person name="Kyndt J.A."/>
            <person name="Meyer T.E."/>
        </authorList>
    </citation>
    <scope>NUCLEOTIDE SEQUENCE</scope>
    <source>
        <strain evidence="16">DSM 23193</strain>
    </source>
</reference>
<comment type="function">
    <text evidence="13">Catalyzes the conversion of 4-hydroxy-tetrahydrodipicolinate (HTPA) to tetrahydrodipicolinate.</text>
</comment>
<comment type="caution">
    <text evidence="13">Was originally thought to be a dihydrodipicolinate reductase (DHDPR), catalyzing the conversion of dihydrodipicolinate to tetrahydrodipicolinate. However, it was shown in E.coli that the substrate of the enzymatic reaction is not dihydrodipicolinate (DHDP) but in fact (2S,4S)-4-hydroxy-2,3,4,5-tetrahydrodipicolinic acid (HTPA), the product released by the DapA-catalyzed reaction.</text>
</comment>
<feature type="binding site" evidence="13">
    <location>
        <position position="33"/>
    </location>
    <ligand>
        <name>NAD(+)</name>
        <dbReference type="ChEBI" id="CHEBI:57540"/>
    </ligand>
</feature>
<dbReference type="GO" id="GO:0051287">
    <property type="term" value="F:NAD binding"/>
    <property type="evidence" value="ECO:0007669"/>
    <property type="project" value="UniProtKB-UniRule"/>
</dbReference>
<comment type="subunit">
    <text evidence="13">Homotetramer.</text>
</comment>
<evidence type="ECO:0000256" key="4">
    <source>
        <dbReference type="ARBA" id="ARBA00022857"/>
    </source>
</evidence>
<comment type="pathway">
    <text evidence="9 13">Amino-acid biosynthesis; L-lysine biosynthesis via DAP pathway; (S)-tetrahydrodipicolinate from L-aspartate: step 4/4.</text>
</comment>
<keyword evidence="3 13" id="KW-0028">Amino-acid biosynthesis</keyword>
<dbReference type="RefSeq" id="WP_192534815.1">
    <property type="nucleotide sequence ID" value="NZ_JACZHT010000007.1"/>
</dbReference>
<evidence type="ECO:0000259" key="15">
    <source>
        <dbReference type="Pfam" id="PF05173"/>
    </source>
</evidence>
<dbReference type="GO" id="GO:0050661">
    <property type="term" value="F:NADP binding"/>
    <property type="evidence" value="ECO:0007669"/>
    <property type="project" value="UniProtKB-UniRule"/>
</dbReference>
<protein>
    <recommendedName>
        <fullName evidence="10 13">4-hydroxy-tetrahydrodipicolinate reductase</fullName>
        <shortName evidence="13">HTPA reductase</shortName>
        <ecNumber evidence="10 13">1.17.1.8</ecNumber>
    </recommendedName>
</protein>
<keyword evidence="2 13" id="KW-0963">Cytoplasm</keyword>
<keyword evidence="17" id="KW-1185">Reference proteome</keyword>
<dbReference type="HAMAP" id="MF_00102">
    <property type="entry name" value="DapB"/>
    <property type="match status" value="1"/>
</dbReference>
<name>A0A8J7CEW8_9PROT</name>
<comment type="catalytic activity">
    <reaction evidence="11 13">
        <text>(S)-2,3,4,5-tetrahydrodipicolinate + NADP(+) + H2O = (2S,4S)-4-hydroxy-2,3,4,5-tetrahydrodipicolinate + NADPH + H(+)</text>
        <dbReference type="Rhea" id="RHEA:35331"/>
        <dbReference type="ChEBI" id="CHEBI:15377"/>
        <dbReference type="ChEBI" id="CHEBI:15378"/>
        <dbReference type="ChEBI" id="CHEBI:16845"/>
        <dbReference type="ChEBI" id="CHEBI:57783"/>
        <dbReference type="ChEBI" id="CHEBI:58349"/>
        <dbReference type="ChEBI" id="CHEBI:67139"/>
        <dbReference type="EC" id="1.17.1.8"/>
    </reaction>
</comment>
<dbReference type="GO" id="GO:0005737">
    <property type="term" value="C:cytoplasm"/>
    <property type="evidence" value="ECO:0007669"/>
    <property type="project" value="UniProtKB-SubCell"/>
</dbReference>
<dbReference type="InterPro" id="IPR036291">
    <property type="entry name" value="NAD(P)-bd_dom_sf"/>
</dbReference>
<evidence type="ECO:0000313" key="17">
    <source>
        <dbReference type="Proteomes" id="UP000631034"/>
    </source>
</evidence>
<dbReference type="GO" id="GO:0008839">
    <property type="term" value="F:4-hydroxy-tetrahydrodipicolinate reductase"/>
    <property type="evidence" value="ECO:0007669"/>
    <property type="project" value="UniProtKB-UniRule"/>
</dbReference>
<gene>
    <name evidence="13" type="primary">dapB</name>
    <name evidence="16" type="ORF">IHV25_09110</name>
</gene>
<dbReference type="PANTHER" id="PTHR20836">
    <property type="entry name" value="DIHYDRODIPICOLINATE REDUCTASE"/>
    <property type="match status" value="1"/>
</dbReference>
<dbReference type="GO" id="GO:0019877">
    <property type="term" value="P:diaminopimelate biosynthetic process"/>
    <property type="evidence" value="ECO:0007669"/>
    <property type="project" value="UniProtKB-UniRule"/>
</dbReference>
<keyword evidence="4 13" id="KW-0521">NADP</keyword>
<evidence type="ECO:0000256" key="13">
    <source>
        <dbReference type="HAMAP-Rule" id="MF_00102"/>
    </source>
</evidence>
<dbReference type="PANTHER" id="PTHR20836:SF0">
    <property type="entry name" value="4-HYDROXY-TETRAHYDRODIPICOLINATE REDUCTASE 1, CHLOROPLASTIC-RELATED"/>
    <property type="match status" value="1"/>
</dbReference>
<accession>A0A8J7CEW8</accession>
<dbReference type="GO" id="GO:0016726">
    <property type="term" value="F:oxidoreductase activity, acting on CH or CH2 groups, NAD or NADP as acceptor"/>
    <property type="evidence" value="ECO:0007669"/>
    <property type="project" value="UniProtKB-UniRule"/>
</dbReference>
<dbReference type="AlphaFoldDB" id="A0A8J7CEW8"/>